<comment type="cofactor">
    <cofactor evidence="1">
        <name>Mn(2+)</name>
        <dbReference type="ChEBI" id="CHEBI:29035"/>
    </cofactor>
</comment>
<dbReference type="Gene3D" id="3.60.40.10">
    <property type="entry name" value="PPM-type phosphatase domain"/>
    <property type="match status" value="1"/>
</dbReference>
<feature type="compositionally biased region" description="Polar residues" evidence="2">
    <location>
        <begin position="625"/>
        <end position="644"/>
    </location>
</feature>
<keyword evidence="1" id="KW-0460">Magnesium</keyword>
<feature type="compositionally biased region" description="Basic and acidic residues" evidence="2">
    <location>
        <begin position="722"/>
        <end position="743"/>
    </location>
</feature>
<dbReference type="OrthoDB" id="346208at2759"/>
<feature type="domain" description="PPM-type phosphatase" evidence="3">
    <location>
        <begin position="343"/>
        <end position="670"/>
    </location>
</feature>
<proteinExistence type="inferred from homology"/>
<dbReference type="EMBL" id="HG680591">
    <property type="protein sequence ID" value="CDJ27991.1"/>
    <property type="molecule type" value="Genomic_DNA"/>
</dbReference>
<feature type="compositionally biased region" description="Polar residues" evidence="2">
    <location>
        <begin position="144"/>
        <end position="153"/>
    </location>
</feature>
<keyword evidence="1" id="KW-0378">Hydrolase</keyword>
<reference evidence="4" key="2">
    <citation type="submission" date="2013-10" db="EMBL/GenBank/DDBJ databases">
        <authorList>
            <person name="Aslett M."/>
        </authorList>
    </citation>
    <scope>NUCLEOTIDE SEQUENCE [LARGE SCALE GENOMIC DNA]</scope>
    <source>
        <strain evidence="4">Houghton</strain>
    </source>
</reference>
<sequence length="743" mass="80684">MVVKVPSQVGRLSSCIFPPLRASPTGGSRRDRRGCEDTPPLTGIKLLPVVTPKGDDTPRRASVHVVVNTEYAGSSNSEQDGVPSNGLDELQGRGRDDSYYVHLRQPHHRHPPGAYGNTEGSQRRELHPAAAPSAAPLTAVRWTRPSQESQATAAGTRGSAIPSGPTESYASKAATGSAVPPPASRTTPTIPGKTVISTISACSWSDPPTVRACPIQKYLAHTQHRDLGALCLGPAASAAEEEEERLVRCLSGCHTRRPEGDPNFCAVDHKHGKHGEGAYRDAPRYVAMSDCLGEYPEIIVQILRGPLGRRHPEVDLLRLQKEAKAPKKTEEPARTDLCLWIGAFSIPRDDKRYRGGEDAWFLDASKNAFGVADGVSEWEDLAGINPQEYAQDLMQGTQDALGAIQKEQQCKKGKASDKKRNGGNETEAEEDTEKTTNNPAELAKEALTRAYHKARNFGSLANLGDSSSLVLRRPRVRGSLSQLSLVKKVKEMQHGFNVPFQFAHLPGPEEWDGLLQKGLTRLVGIAKQEYGQGHGGRIGDEPSAIQSTSVPVQDGDLIILGTDGLFDNVFDFEVLALTAQTLLEDASLATPPEDVARALALAAYWRSLDKYAQTPFSKEARRCQNKQSLTVQTPEGTEGASQASPAHAMFLAGLLSGGKEDDITVAAAWVCRKDRCVYTSDEGVDTGADKPSQTQPAQSPSLHQQQRRTREAAAPSKRRDKVQKDARGDNENRRQEDERERSK</sequence>
<dbReference type="InterPro" id="IPR039123">
    <property type="entry name" value="PPTC7"/>
</dbReference>
<feature type="compositionally biased region" description="Polar residues" evidence="2">
    <location>
        <begin position="691"/>
        <end position="704"/>
    </location>
</feature>
<comment type="catalytic activity">
    <reaction evidence="1">
        <text>O-phospho-L-threonyl-[protein] + H2O = L-threonyl-[protein] + phosphate</text>
        <dbReference type="Rhea" id="RHEA:47004"/>
        <dbReference type="Rhea" id="RHEA-COMP:11060"/>
        <dbReference type="Rhea" id="RHEA-COMP:11605"/>
        <dbReference type="ChEBI" id="CHEBI:15377"/>
        <dbReference type="ChEBI" id="CHEBI:30013"/>
        <dbReference type="ChEBI" id="CHEBI:43474"/>
        <dbReference type="ChEBI" id="CHEBI:61977"/>
        <dbReference type="EC" id="3.1.3.16"/>
    </reaction>
</comment>
<dbReference type="Proteomes" id="UP000030744">
    <property type="component" value="Unassembled WGS sequence"/>
</dbReference>
<feature type="compositionally biased region" description="Basic and acidic residues" evidence="2">
    <location>
        <begin position="408"/>
        <end position="422"/>
    </location>
</feature>
<gene>
    <name evidence="4" type="ORF">EMH_0036700</name>
</gene>
<feature type="region of interest" description="Disordered" evidence="2">
    <location>
        <begin position="622"/>
        <end position="644"/>
    </location>
</feature>
<evidence type="ECO:0000313" key="5">
    <source>
        <dbReference type="Proteomes" id="UP000030744"/>
    </source>
</evidence>
<evidence type="ECO:0000256" key="2">
    <source>
        <dbReference type="SAM" id="MobiDB-lite"/>
    </source>
</evidence>
<dbReference type="GeneID" id="25378456"/>
<keyword evidence="1" id="KW-0479">Metal-binding</keyword>
<keyword evidence="5" id="KW-1185">Reference proteome</keyword>
<protein>
    <recommendedName>
        <fullName evidence="1">Protein phosphatase</fullName>
        <ecNumber evidence="1">3.1.3.16</ecNumber>
    </recommendedName>
</protein>
<dbReference type="AlphaFoldDB" id="U6JT95"/>
<evidence type="ECO:0000259" key="3">
    <source>
        <dbReference type="PROSITE" id="PS51746"/>
    </source>
</evidence>
<dbReference type="RefSeq" id="XP_013350568.1">
    <property type="nucleotide sequence ID" value="XM_013495114.1"/>
</dbReference>
<feature type="region of interest" description="Disordered" evidence="2">
    <location>
        <begin position="105"/>
        <end position="192"/>
    </location>
</feature>
<dbReference type="GO" id="GO:0004722">
    <property type="term" value="F:protein serine/threonine phosphatase activity"/>
    <property type="evidence" value="ECO:0007669"/>
    <property type="project" value="UniProtKB-EC"/>
</dbReference>
<comment type="catalytic activity">
    <reaction evidence="1">
        <text>O-phospho-L-seryl-[protein] + H2O = L-seryl-[protein] + phosphate</text>
        <dbReference type="Rhea" id="RHEA:20629"/>
        <dbReference type="Rhea" id="RHEA-COMP:9863"/>
        <dbReference type="Rhea" id="RHEA-COMP:11604"/>
        <dbReference type="ChEBI" id="CHEBI:15377"/>
        <dbReference type="ChEBI" id="CHEBI:29999"/>
        <dbReference type="ChEBI" id="CHEBI:43474"/>
        <dbReference type="ChEBI" id="CHEBI:83421"/>
        <dbReference type="EC" id="3.1.3.16"/>
    </reaction>
</comment>
<keyword evidence="1" id="KW-0464">Manganese</keyword>
<dbReference type="GO" id="GO:0046872">
    <property type="term" value="F:metal ion binding"/>
    <property type="evidence" value="ECO:0007669"/>
    <property type="project" value="UniProtKB-UniRule"/>
</dbReference>
<dbReference type="InterPro" id="IPR036457">
    <property type="entry name" value="PPM-type-like_dom_sf"/>
</dbReference>
<accession>U6JT95</accession>
<evidence type="ECO:0000256" key="1">
    <source>
        <dbReference type="RuleBase" id="RU366020"/>
    </source>
</evidence>
<feature type="region of interest" description="Disordered" evidence="2">
    <location>
        <begin position="682"/>
        <end position="743"/>
    </location>
</feature>
<dbReference type="VEuPathDB" id="ToxoDB:EMH_0036700"/>
<dbReference type="PANTHER" id="PTHR12320:SF1">
    <property type="entry name" value="PROTEIN PHOSPHATASE PTC7 HOMOLOG"/>
    <property type="match status" value="1"/>
</dbReference>
<comment type="cofactor">
    <cofactor evidence="1">
        <name>Mg(2+)</name>
        <dbReference type="ChEBI" id="CHEBI:18420"/>
    </cofactor>
</comment>
<organism evidence="4 5">
    <name type="scientific">Eimeria mitis</name>
    <dbReference type="NCBI Taxonomy" id="44415"/>
    <lineage>
        <taxon>Eukaryota</taxon>
        <taxon>Sar</taxon>
        <taxon>Alveolata</taxon>
        <taxon>Apicomplexa</taxon>
        <taxon>Conoidasida</taxon>
        <taxon>Coccidia</taxon>
        <taxon>Eucoccidiorida</taxon>
        <taxon>Eimeriorina</taxon>
        <taxon>Eimeriidae</taxon>
        <taxon>Eimeria</taxon>
    </lineage>
</organism>
<keyword evidence="1" id="KW-0904">Protein phosphatase</keyword>
<name>U6JT95_9EIME</name>
<reference evidence="4" key="1">
    <citation type="submission" date="2013-10" db="EMBL/GenBank/DDBJ databases">
        <title>Genomic analysis of the causative agents of coccidiosis in chickens.</title>
        <authorList>
            <person name="Reid A.J."/>
            <person name="Blake D."/>
            <person name="Billington K."/>
            <person name="Browne H."/>
            <person name="Dunn M."/>
            <person name="Hung S."/>
            <person name="Kawahara F."/>
            <person name="Miranda-Saavedra D."/>
            <person name="Mourier T."/>
            <person name="Nagra H."/>
            <person name="Otto T.D."/>
            <person name="Rawlings N."/>
            <person name="Sanchez A."/>
            <person name="Sanders M."/>
            <person name="Subramaniam C."/>
            <person name="Tay Y."/>
            <person name="Dear P."/>
            <person name="Doerig C."/>
            <person name="Gruber A."/>
            <person name="Parkinson J."/>
            <person name="Shirley M."/>
            <person name="Wan K.L."/>
            <person name="Berriman M."/>
            <person name="Tomley F."/>
            <person name="Pain A."/>
        </authorList>
    </citation>
    <scope>NUCLEOTIDE SEQUENCE [LARGE SCALE GENOMIC DNA]</scope>
    <source>
        <strain evidence="4">Houghton</strain>
    </source>
</reference>
<comment type="similarity">
    <text evidence="1">Belongs to the PP2C family.</text>
</comment>
<dbReference type="PROSITE" id="PS51746">
    <property type="entry name" value="PPM_2"/>
    <property type="match status" value="1"/>
</dbReference>
<dbReference type="PANTHER" id="PTHR12320">
    <property type="entry name" value="PROTEIN PHOSPHATASE 2C"/>
    <property type="match status" value="1"/>
</dbReference>
<dbReference type="InterPro" id="IPR001932">
    <property type="entry name" value="PPM-type_phosphatase-like_dom"/>
</dbReference>
<evidence type="ECO:0000313" key="4">
    <source>
        <dbReference type="EMBL" id="CDJ27991.1"/>
    </source>
</evidence>
<feature type="region of interest" description="Disordered" evidence="2">
    <location>
        <begin position="18"/>
        <end position="93"/>
    </location>
</feature>
<dbReference type="SUPFAM" id="SSF81606">
    <property type="entry name" value="PP2C-like"/>
    <property type="match status" value="1"/>
</dbReference>
<feature type="region of interest" description="Disordered" evidence="2">
    <location>
        <begin position="407"/>
        <end position="440"/>
    </location>
</feature>
<dbReference type="EC" id="3.1.3.16" evidence="1"/>